<evidence type="ECO:0000313" key="3">
    <source>
        <dbReference type="WBParaSite" id="PgR120_g001_t02"/>
    </source>
</evidence>
<dbReference type="WBParaSite" id="PgR120_g001_t02">
    <property type="protein sequence ID" value="PgR120_g001_t02"/>
    <property type="gene ID" value="PgR120_g001"/>
</dbReference>
<accession>A0A915CCE8</accession>
<organism evidence="1 2">
    <name type="scientific">Parascaris univalens</name>
    <name type="common">Nematode worm</name>
    <dbReference type="NCBI Taxonomy" id="6257"/>
    <lineage>
        <taxon>Eukaryota</taxon>
        <taxon>Metazoa</taxon>
        <taxon>Ecdysozoa</taxon>
        <taxon>Nematoda</taxon>
        <taxon>Chromadorea</taxon>
        <taxon>Rhabditida</taxon>
        <taxon>Spirurina</taxon>
        <taxon>Ascaridomorpha</taxon>
        <taxon>Ascaridoidea</taxon>
        <taxon>Ascarididae</taxon>
        <taxon>Parascaris</taxon>
    </lineage>
</organism>
<dbReference type="Proteomes" id="UP000887569">
    <property type="component" value="Unplaced"/>
</dbReference>
<keyword evidence="1" id="KW-1185">Reference proteome</keyword>
<proteinExistence type="predicted"/>
<dbReference type="WBParaSite" id="PgR120_g001_t01">
    <property type="protein sequence ID" value="PgR120_g001_t01"/>
    <property type="gene ID" value="PgR120_g001"/>
</dbReference>
<reference evidence="2 3" key="1">
    <citation type="submission" date="2022-11" db="UniProtKB">
        <authorList>
            <consortium name="WormBaseParasite"/>
        </authorList>
    </citation>
    <scope>IDENTIFICATION</scope>
</reference>
<dbReference type="AlphaFoldDB" id="A0A915CCE8"/>
<name>A0A915CCE8_PARUN</name>
<protein>
    <submittedName>
        <fullName evidence="2 3">Uncharacterized protein</fullName>
    </submittedName>
</protein>
<sequence length="56" mass="6502">MLLTEANFSFCIWHYLQLTASMHVFELHLATLTALQSLVPHLLHFLFIFQCNGLLL</sequence>
<evidence type="ECO:0000313" key="1">
    <source>
        <dbReference type="Proteomes" id="UP000887569"/>
    </source>
</evidence>
<evidence type="ECO:0000313" key="2">
    <source>
        <dbReference type="WBParaSite" id="PgR120_g001_t01"/>
    </source>
</evidence>